<comment type="similarity">
    <text evidence="2">Belongs to the major facilitator superfamily. Monocarboxylate porter (TC 2.A.1.13) family.</text>
</comment>
<accession>A0A4Z1P8K4</accession>
<keyword evidence="4" id="KW-1133">Transmembrane helix</keyword>
<keyword evidence="4" id="KW-0472">Membrane</keyword>
<comment type="subcellular location">
    <subcellularLocation>
        <location evidence="1">Membrane</location>
        <topology evidence="1">Multi-pass membrane protein</topology>
    </subcellularLocation>
</comment>
<feature type="compositionally biased region" description="Basic and acidic residues" evidence="3">
    <location>
        <begin position="25"/>
        <end position="42"/>
    </location>
</feature>
<feature type="transmembrane region" description="Helical" evidence="4">
    <location>
        <begin position="350"/>
        <end position="368"/>
    </location>
</feature>
<dbReference type="InterPro" id="IPR011701">
    <property type="entry name" value="MFS"/>
</dbReference>
<dbReference type="InterPro" id="IPR036259">
    <property type="entry name" value="MFS_trans_sf"/>
</dbReference>
<evidence type="ECO:0000256" key="1">
    <source>
        <dbReference type="ARBA" id="ARBA00004141"/>
    </source>
</evidence>
<evidence type="ECO:0000256" key="2">
    <source>
        <dbReference type="ARBA" id="ARBA00006727"/>
    </source>
</evidence>
<feature type="transmembrane region" description="Helical" evidence="4">
    <location>
        <begin position="151"/>
        <end position="172"/>
    </location>
</feature>
<protein>
    <submittedName>
        <fullName evidence="6">MFS general substrate transporter</fullName>
    </submittedName>
</protein>
<organism evidence="6 7">
    <name type="scientific">Venturia nashicola</name>
    <dbReference type="NCBI Taxonomy" id="86259"/>
    <lineage>
        <taxon>Eukaryota</taxon>
        <taxon>Fungi</taxon>
        <taxon>Dikarya</taxon>
        <taxon>Ascomycota</taxon>
        <taxon>Pezizomycotina</taxon>
        <taxon>Dothideomycetes</taxon>
        <taxon>Pleosporomycetidae</taxon>
        <taxon>Venturiales</taxon>
        <taxon>Venturiaceae</taxon>
        <taxon>Venturia</taxon>
    </lineage>
</organism>
<dbReference type="PANTHER" id="PTHR11360:SF284">
    <property type="entry name" value="EG:103B4.3 PROTEIN-RELATED"/>
    <property type="match status" value="1"/>
</dbReference>
<feature type="transmembrane region" description="Helical" evidence="4">
    <location>
        <begin position="57"/>
        <end position="84"/>
    </location>
</feature>
<feature type="transmembrane region" description="Helical" evidence="4">
    <location>
        <begin position="407"/>
        <end position="426"/>
    </location>
</feature>
<feature type="transmembrane region" description="Helical" evidence="4">
    <location>
        <begin position="243"/>
        <end position="263"/>
    </location>
</feature>
<feature type="transmembrane region" description="Helical" evidence="4">
    <location>
        <begin position="104"/>
        <end position="130"/>
    </location>
</feature>
<dbReference type="GO" id="GO:0016020">
    <property type="term" value="C:membrane"/>
    <property type="evidence" value="ECO:0007669"/>
    <property type="project" value="UniProtKB-SubCell"/>
</dbReference>
<dbReference type="Gene3D" id="1.20.1250.20">
    <property type="entry name" value="MFS general substrate transporter like domains"/>
    <property type="match status" value="1"/>
</dbReference>
<dbReference type="InterPro" id="IPR020846">
    <property type="entry name" value="MFS_dom"/>
</dbReference>
<dbReference type="Pfam" id="PF07690">
    <property type="entry name" value="MFS_1"/>
    <property type="match status" value="1"/>
</dbReference>
<evidence type="ECO:0000313" key="6">
    <source>
        <dbReference type="EMBL" id="TID24238.1"/>
    </source>
</evidence>
<feature type="region of interest" description="Disordered" evidence="3">
    <location>
        <begin position="1"/>
        <end position="52"/>
    </location>
</feature>
<dbReference type="AlphaFoldDB" id="A0A4Z1P8K4"/>
<sequence length="482" mass="51233">MEPRTCSGSSQVERDGTAVGIQAKAAEETVNKNNEDRMEAGEKTPGPPTKPTRRQQIALLLCGFLACIQTLGLGQAYGMFQLFHKENVGKPTALLSPSEGKNRAAIASVGSIGGSGICLILGLCLVPFLCRSSVLASTGRRSRSRAWPHTVSWISAAGALISFLGYFCASYSTKLWHLALTQGVLVGVGGALLYNPVIMIAPEYFGDKVRGKATGFISAGAGVGGLVYSPLLRFMNEKFGIRVTLWFLGVFVGITGLLIVAFTPPPRPSTRRTFLPKAVRRDPVLYLTLVSGFASSLAALIPYGFGPEFSTLLGSSTKAASIHLIVLNVVGTPARIGWGHVRDKVGSQNAMILASLFLAISNFMWVGAALTNGIAIWVVFLVSWGIGTSGYGTIIAPYVLDVFDSEVYFGILASVNVFRGVGSIIGNPLAGAILGKEISHHEGGSYFKWLITFNGVMLFIAVAALVMARVLIARRTGWKLLA</sequence>
<evidence type="ECO:0000256" key="3">
    <source>
        <dbReference type="SAM" id="MobiDB-lite"/>
    </source>
</evidence>
<reference evidence="6 7" key="1">
    <citation type="submission" date="2019-04" db="EMBL/GenBank/DDBJ databases">
        <title>High contiguity whole genome sequence and gene annotation resource for two Venturia nashicola isolates.</title>
        <authorList>
            <person name="Prokchorchik M."/>
            <person name="Won K."/>
            <person name="Lee Y."/>
            <person name="Choi E.D."/>
            <person name="Segonzac C."/>
            <person name="Sohn K.H."/>
        </authorList>
    </citation>
    <scope>NUCLEOTIDE SEQUENCE [LARGE SCALE GENOMIC DNA]</scope>
    <source>
        <strain evidence="6 7">PRI2</strain>
    </source>
</reference>
<dbReference type="Proteomes" id="UP000298493">
    <property type="component" value="Unassembled WGS sequence"/>
</dbReference>
<evidence type="ECO:0000313" key="7">
    <source>
        <dbReference type="Proteomes" id="UP000298493"/>
    </source>
</evidence>
<feature type="compositionally biased region" description="Polar residues" evidence="3">
    <location>
        <begin position="1"/>
        <end position="11"/>
    </location>
</feature>
<dbReference type="PANTHER" id="PTHR11360">
    <property type="entry name" value="MONOCARBOXYLATE TRANSPORTER"/>
    <property type="match status" value="1"/>
</dbReference>
<evidence type="ECO:0000256" key="4">
    <source>
        <dbReference type="SAM" id="Phobius"/>
    </source>
</evidence>
<feature type="domain" description="Major facilitator superfamily (MFS) profile" evidence="5">
    <location>
        <begin position="284"/>
        <end position="482"/>
    </location>
</feature>
<dbReference type="GO" id="GO:0022857">
    <property type="term" value="F:transmembrane transporter activity"/>
    <property type="evidence" value="ECO:0007669"/>
    <property type="project" value="InterPro"/>
</dbReference>
<dbReference type="PROSITE" id="PS50850">
    <property type="entry name" value="MFS"/>
    <property type="match status" value="1"/>
</dbReference>
<dbReference type="SUPFAM" id="SSF103473">
    <property type="entry name" value="MFS general substrate transporter"/>
    <property type="match status" value="1"/>
</dbReference>
<feature type="transmembrane region" description="Helical" evidence="4">
    <location>
        <begin position="284"/>
        <end position="305"/>
    </location>
</feature>
<feature type="transmembrane region" description="Helical" evidence="4">
    <location>
        <begin position="213"/>
        <end position="231"/>
    </location>
</feature>
<feature type="transmembrane region" description="Helical" evidence="4">
    <location>
        <begin position="446"/>
        <end position="472"/>
    </location>
</feature>
<name>A0A4Z1P8K4_9PEZI</name>
<feature type="transmembrane region" description="Helical" evidence="4">
    <location>
        <begin position="320"/>
        <end position="338"/>
    </location>
</feature>
<dbReference type="EMBL" id="SNSC02000005">
    <property type="protein sequence ID" value="TID24238.1"/>
    <property type="molecule type" value="Genomic_DNA"/>
</dbReference>
<dbReference type="InterPro" id="IPR050327">
    <property type="entry name" value="Proton-linked_MCT"/>
</dbReference>
<keyword evidence="4" id="KW-0812">Transmembrane</keyword>
<feature type="transmembrane region" description="Helical" evidence="4">
    <location>
        <begin position="374"/>
        <end position="400"/>
    </location>
</feature>
<feature type="transmembrane region" description="Helical" evidence="4">
    <location>
        <begin position="178"/>
        <end position="201"/>
    </location>
</feature>
<keyword evidence="7" id="KW-1185">Reference proteome</keyword>
<evidence type="ECO:0000259" key="5">
    <source>
        <dbReference type="PROSITE" id="PS50850"/>
    </source>
</evidence>
<gene>
    <name evidence="6" type="ORF">E6O75_ATG02603</name>
</gene>
<proteinExistence type="inferred from homology"/>
<comment type="caution">
    <text evidence="6">The sequence shown here is derived from an EMBL/GenBank/DDBJ whole genome shotgun (WGS) entry which is preliminary data.</text>
</comment>